<dbReference type="GO" id="GO:0003984">
    <property type="term" value="F:acetolactate synthase activity"/>
    <property type="evidence" value="ECO:0007669"/>
    <property type="project" value="UniProtKB-UniRule"/>
</dbReference>
<evidence type="ECO:0000256" key="3">
    <source>
        <dbReference type="ARBA" id="ARBA00006341"/>
    </source>
</evidence>
<dbReference type="EC" id="2.2.1.6" evidence="8"/>
<dbReference type="InterPro" id="IPR027271">
    <property type="entry name" value="Acetolactate_synth/TF_NikR_C"/>
</dbReference>
<reference evidence="12" key="1">
    <citation type="submission" date="2016-01" db="EMBL/GenBank/DDBJ databases">
        <authorList>
            <person name="Oliw E.H."/>
        </authorList>
    </citation>
    <scope>NUCLEOTIDE SEQUENCE [LARGE SCALE GENOMIC DNA]</scope>
    <source>
        <strain evidence="12">KA00185</strain>
    </source>
</reference>
<evidence type="ECO:0000256" key="7">
    <source>
        <dbReference type="ARBA" id="ARBA00048670"/>
    </source>
</evidence>
<dbReference type="RefSeq" id="WP_018498824.1">
    <property type="nucleotide sequence ID" value="NZ_AP019829.2"/>
</dbReference>
<reference evidence="10 14" key="3">
    <citation type="submission" date="2019-07" db="EMBL/GenBank/DDBJ databases">
        <title>Complete Genome Sequence of Leptotrichia wadei Strain JMUB3933.</title>
        <authorList>
            <person name="Watanabe S."/>
            <person name="Cui L."/>
        </authorList>
    </citation>
    <scope>NUCLEOTIDE SEQUENCE [LARGE SCALE GENOMIC DNA]</scope>
    <source>
        <strain evidence="10 14">JMUB3933</strain>
    </source>
</reference>
<dbReference type="Gene3D" id="3.30.70.260">
    <property type="match status" value="1"/>
</dbReference>
<evidence type="ECO:0000256" key="8">
    <source>
        <dbReference type="RuleBase" id="RU368092"/>
    </source>
</evidence>
<comment type="function">
    <text evidence="8">Catalyzes the conversion of 2 pyruvate molecules into acetolactate in the first common step of the biosynthetic pathway of the branched-amino acids such as leucine, isoleucine, and valine.</text>
</comment>
<dbReference type="Proteomes" id="UP000321501">
    <property type="component" value="Chromosome"/>
</dbReference>
<dbReference type="PANTHER" id="PTHR30239:SF0">
    <property type="entry name" value="ACETOLACTATE SYNTHASE SMALL SUBUNIT 1, CHLOROPLASTIC"/>
    <property type="match status" value="1"/>
</dbReference>
<evidence type="ECO:0000256" key="4">
    <source>
        <dbReference type="ARBA" id="ARBA00011744"/>
    </source>
</evidence>
<dbReference type="InterPro" id="IPR004789">
    <property type="entry name" value="Acetalactate_synth_ssu"/>
</dbReference>
<evidence type="ECO:0000256" key="6">
    <source>
        <dbReference type="ARBA" id="ARBA00023304"/>
    </source>
</evidence>
<dbReference type="OrthoDB" id="9787365at2"/>
<dbReference type="GO" id="GO:0009099">
    <property type="term" value="P:L-valine biosynthetic process"/>
    <property type="evidence" value="ECO:0007669"/>
    <property type="project" value="UniProtKB-UniRule"/>
</dbReference>
<name>A0A134ALP3_9FUSO</name>
<dbReference type="PANTHER" id="PTHR30239">
    <property type="entry name" value="ACETOLACTATE SYNTHASE SMALL SUBUNIT"/>
    <property type="match status" value="1"/>
</dbReference>
<evidence type="ECO:0000313" key="14">
    <source>
        <dbReference type="Proteomes" id="UP000321397"/>
    </source>
</evidence>
<comment type="similarity">
    <text evidence="3 8">Belongs to the acetolactate synthase small subunit family.</text>
</comment>
<proteinExistence type="inferred from homology"/>
<dbReference type="InterPro" id="IPR045865">
    <property type="entry name" value="ACT-like_dom_sf"/>
</dbReference>
<dbReference type="InterPro" id="IPR019455">
    <property type="entry name" value="Acetolactate_synth_ssu_C"/>
</dbReference>
<dbReference type="PROSITE" id="PS51671">
    <property type="entry name" value="ACT"/>
    <property type="match status" value="1"/>
</dbReference>
<dbReference type="AlphaFoldDB" id="A0A134ALP3"/>
<dbReference type="GO" id="GO:0009097">
    <property type="term" value="P:isoleucine biosynthetic process"/>
    <property type="evidence" value="ECO:0007669"/>
    <property type="project" value="UniProtKB-UniRule"/>
</dbReference>
<evidence type="ECO:0000313" key="11">
    <source>
        <dbReference type="EMBL" id="BBM49214.1"/>
    </source>
</evidence>
<dbReference type="NCBIfam" id="NF008864">
    <property type="entry name" value="PRK11895.1"/>
    <property type="match status" value="1"/>
</dbReference>
<keyword evidence="8" id="KW-0808">Transferase</keyword>
<sequence length="162" mass="18167">MNREHEILIIAKNTDGIVSRIMSLFNRRGYSVLKMTAGVTNKPGYARLTLTVDGDDKTLNQIQKQVYKIVDVVKVKVFPVENVIRRELMLIKVKSAPETRAQIVQVADIYRGKVLDVSPTSLVIELTGDVKKLRGFVEIMHNYGILEIAKTGVVAMSRGEKL</sequence>
<evidence type="ECO:0000313" key="15">
    <source>
        <dbReference type="Proteomes" id="UP000321501"/>
    </source>
</evidence>
<keyword evidence="13" id="KW-1185">Reference proteome</keyword>
<dbReference type="NCBIfam" id="TIGR00119">
    <property type="entry name" value="acolac_sm"/>
    <property type="match status" value="1"/>
</dbReference>
<accession>A0A134ALP3</accession>
<dbReference type="Pfam" id="PF10369">
    <property type="entry name" value="ALS_ss_C"/>
    <property type="match status" value="1"/>
</dbReference>
<comment type="subunit">
    <text evidence="4 8">Dimer of large and small chains.</text>
</comment>
<dbReference type="Proteomes" id="UP000070483">
    <property type="component" value="Unassembled WGS sequence"/>
</dbReference>
<dbReference type="SUPFAM" id="SSF55021">
    <property type="entry name" value="ACT-like"/>
    <property type="match status" value="2"/>
</dbReference>
<dbReference type="Pfam" id="PF13710">
    <property type="entry name" value="ACT_5"/>
    <property type="match status" value="1"/>
</dbReference>
<protein>
    <recommendedName>
        <fullName evidence="8">Acetolactate synthase small subunit</fullName>
        <shortName evidence="8">AHAS</shortName>
        <shortName evidence="8">ALS</shortName>
        <ecNumber evidence="8">2.2.1.6</ecNumber>
    </recommendedName>
    <alternativeName>
        <fullName evidence="8">Acetohydroxy-acid synthase small subunit</fullName>
    </alternativeName>
</protein>
<comment type="pathway">
    <text evidence="1 8">Amino-acid biosynthesis; L-isoleucine biosynthesis; L-isoleucine from 2-oxobutanoate: step 1/4.</text>
</comment>
<organism evidence="12 13">
    <name type="scientific">Leptotrichia wadei</name>
    <dbReference type="NCBI Taxonomy" id="157687"/>
    <lineage>
        <taxon>Bacteria</taxon>
        <taxon>Fusobacteriati</taxon>
        <taxon>Fusobacteriota</taxon>
        <taxon>Fusobacteriia</taxon>
        <taxon>Fusobacteriales</taxon>
        <taxon>Leptotrichiaceae</taxon>
        <taxon>Leptotrichia</taxon>
    </lineage>
</organism>
<evidence type="ECO:0000256" key="5">
    <source>
        <dbReference type="ARBA" id="ARBA00022605"/>
    </source>
</evidence>
<feature type="domain" description="ACT" evidence="9">
    <location>
        <begin position="6"/>
        <end position="80"/>
    </location>
</feature>
<evidence type="ECO:0000313" key="12">
    <source>
        <dbReference type="EMBL" id="KXB68615.1"/>
    </source>
</evidence>
<dbReference type="InterPro" id="IPR002912">
    <property type="entry name" value="ACT_dom"/>
</dbReference>
<dbReference type="EMBL" id="AP019834">
    <property type="protein sequence ID" value="BBM46986.1"/>
    <property type="molecule type" value="Genomic_DNA"/>
</dbReference>
<keyword evidence="6 8" id="KW-0100">Branched-chain amino acid biosynthesis</keyword>
<dbReference type="EMBL" id="LSDD01000043">
    <property type="protein sequence ID" value="KXB68615.1"/>
    <property type="molecule type" value="Genomic_DNA"/>
</dbReference>
<dbReference type="PATRIC" id="fig|157687.3.peg.708"/>
<evidence type="ECO:0000313" key="13">
    <source>
        <dbReference type="Proteomes" id="UP000070483"/>
    </source>
</evidence>
<dbReference type="GO" id="GO:1990610">
    <property type="term" value="F:acetolactate synthase regulator activity"/>
    <property type="evidence" value="ECO:0007669"/>
    <property type="project" value="UniProtKB-UniRule"/>
</dbReference>
<evidence type="ECO:0000256" key="1">
    <source>
        <dbReference type="ARBA" id="ARBA00004974"/>
    </source>
</evidence>
<evidence type="ECO:0000313" key="10">
    <source>
        <dbReference type="EMBL" id="BBM46986.1"/>
    </source>
</evidence>
<gene>
    <name evidence="12" type="ORF">HMPREF3180_00710</name>
    <name evidence="10" type="ORF">JMUB3933_0486</name>
    <name evidence="11" type="ORF">JMUB3934_0509</name>
</gene>
<dbReference type="STRING" id="157687.HMPREF3180_00710"/>
<dbReference type="UniPathway" id="UPA00047">
    <property type="reaction ID" value="UER00055"/>
</dbReference>
<dbReference type="EMBL" id="AP019835">
    <property type="protein sequence ID" value="BBM49214.1"/>
    <property type="molecule type" value="Genomic_DNA"/>
</dbReference>
<dbReference type="FunFam" id="3.30.70.1150:FF:000001">
    <property type="entry name" value="Acetolactate synthase small subunit"/>
    <property type="match status" value="1"/>
</dbReference>
<dbReference type="Gene3D" id="3.30.70.1150">
    <property type="entry name" value="ACT-like. Chain A, domain 2"/>
    <property type="match status" value="1"/>
</dbReference>
<dbReference type="GeneID" id="84803850"/>
<dbReference type="GO" id="GO:0005829">
    <property type="term" value="C:cytosol"/>
    <property type="evidence" value="ECO:0007669"/>
    <property type="project" value="TreeGrafter"/>
</dbReference>
<reference evidence="13" key="2">
    <citation type="submission" date="2016-01" db="EMBL/GenBank/DDBJ databases">
        <authorList>
            <person name="Mitreva M."/>
            <person name="Pepin K.H."/>
            <person name="Mihindukulasuriya K.A."/>
            <person name="Fulton R."/>
            <person name="Fronick C."/>
            <person name="O'Laughlin M."/>
            <person name="Miner T."/>
            <person name="Herter B."/>
            <person name="Rosa B.A."/>
            <person name="Cordes M."/>
            <person name="Tomlinson C."/>
            <person name="Wollam A."/>
            <person name="Palsikar V.B."/>
            <person name="Mardis E.R."/>
            <person name="Wilson R.K."/>
        </authorList>
    </citation>
    <scope>NUCLEOTIDE SEQUENCE [LARGE SCALE GENOMIC DNA]</scope>
    <source>
        <strain evidence="13">KA00185</strain>
    </source>
</reference>
<evidence type="ECO:0000259" key="9">
    <source>
        <dbReference type="PROSITE" id="PS51671"/>
    </source>
</evidence>
<comment type="catalytic activity">
    <reaction evidence="7 8">
        <text>2 pyruvate + H(+) = (2S)-2-acetolactate + CO2</text>
        <dbReference type="Rhea" id="RHEA:25249"/>
        <dbReference type="ChEBI" id="CHEBI:15361"/>
        <dbReference type="ChEBI" id="CHEBI:15378"/>
        <dbReference type="ChEBI" id="CHEBI:16526"/>
        <dbReference type="ChEBI" id="CHEBI:58476"/>
        <dbReference type="EC" id="2.2.1.6"/>
    </reaction>
</comment>
<keyword evidence="5 8" id="KW-0028">Amino-acid biosynthesis</keyword>
<comment type="pathway">
    <text evidence="2 8">Amino-acid biosynthesis; L-valine biosynthesis; L-valine from pyruvate: step 1/4.</text>
</comment>
<evidence type="ECO:0000256" key="2">
    <source>
        <dbReference type="ARBA" id="ARBA00005025"/>
    </source>
</evidence>
<reference evidence="11 15" key="4">
    <citation type="submission" date="2019-07" db="EMBL/GenBank/DDBJ databases">
        <title>Complete Genome Sequence of Leptotrichia wadei Strain JMUB3934.</title>
        <authorList>
            <person name="Watanabe S."/>
            <person name="Cui L."/>
        </authorList>
    </citation>
    <scope>NUCLEOTIDE SEQUENCE [LARGE SCALE GENOMIC DNA]</scope>
    <source>
        <strain evidence="11 15">JMUB3934</strain>
    </source>
</reference>
<dbReference type="Proteomes" id="UP000321397">
    <property type="component" value="Chromosome"/>
</dbReference>
<dbReference type="UniPathway" id="UPA00049">
    <property type="reaction ID" value="UER00059"/>
</dbReference>